<dbReference type="Proteomes" id="UP000181998">
    <property type="component" value="Unassembled WGS sequence"/>
</dbReference>
<dbReference type="AlphaFoldDB" id="A0A1H9AAX5"/>
<evidence type="ECO:0000313" key="1">
    <source>
        <dbReference type="EMBL" id="SEP73902.1"/>
    </source>
</evidence>
<gene>
    <name evidence="1" type="ORF">SAMN05421510_100343</name>
</gene>
<name>A0A1H9AAX5_9PROT</name>
<organism evidence="1 2">
    <name type="scientific">Nitrosomonas ureae</name>
    <dbReference type="NCBI Taxonomy" id="44577"/>
    <lineage>
        <taxon>Bacteria</taxon>
        <taxon>Pseudomonadati</taxon>
        <taxon>Pseudomonadota</taxon>
        <taxon>Betaproteobacteria</taxon>
        <taxon>Nitrosomonadales</taxon>
        <taxon>Nitrosomonadaceae</taxon>
        <taxon>Nitrosomonas</taxon>
    </lineage>
</organism>
<protein>
    <submittedName>
        <fullName evidence="1">Uncharacterized protein</fullName>
    </submittedName>
</protein>
<reference evidence="1 2" key="1">
    <citation type="submission" date="2016-10" db="EMBL/GenBank/DDBJ databases">
        <authorList>
            <person name="de Groot N.N."/>
        </authorList>
    </citation>
    <scope>NUCLEOTIDE SEQUENCE [LARGE SCALE GENOMIC DNA]</scope>
    <source>
        <strain evidence="1 2">Nm9</strain>
    </source>
</reference>
<sequence length="68" mass="7898">MISISAAYLRHDISNKVLPLIRTAFSCREGIWRGEARDNRQFVNVWFRILIIGGAKNTWLLTNNPKVR</sequence>
<dbReference type="EMBL" id="FOFX01000003">
    <property type="protein sequence ID" value="SEP73902.1"/>
    <property type="molecule type" value="Genomic_DNA"/>
</dbReference>
<evidence type="ECO:0000313" key="2">
    <source>
        <dbReference type="Proteomes" id="UP000181998"/>
    </source>
</evidence>
<proteinExistence type="predicted"/>
<accession>A0A1H9AAX5</accession>